<name>A0A316TIL3_9ACTN</name>
<keyword evidence="3" id="KW-1185">Reference proteome</keyword>
<dbReference type="RefSeq" id="WP_109691767.1">
    <property type="nucleotide sequence ID" value="NZ_QGDD01000001.1"/>
</dbReference>
<accession>A0A316TIL3</accession>
<keyword evidence="1" id="KW-1133">Transmembrane helix</keyword>
<feature type="transmembrane region" description="Helical" evidence="1">
    <location>
        <begin position="20"/>
        <end position="39"/>
    </location>
</feature>
<sequence>MGLLVNLRDLPETVKINRDLGLQLLGAAGASVLTILLALDGTAATHIGAGLTGAAICAAGLPASR</sequence>
<keyword evidence="1" id="KW-0472">Membrane</keyword>
<proteinExistence type="predicted"/>
<evidence type="ECO:0000256" key="1">
    <source>
        <dbReference type="SAM" id="Phobius"/>
    </source>
</evidence>
<dbReference type="EMBL" id="QGDD01000001">
    <property type="protein sequence ID" value="PWN04260.1"/>
    <property type="molecule type" value="Genomic_DNA"/>
</dbReference>
<dbReference type="AlphaFoldDB" id="A0A316TIL3"/>
<gene>
    <name evidence="2" type="ORF">DJ010_00985</name>
</gene>
<comment type="caution">
    <text evidence="2">The sequence shown here is derived from an EMBL/GenBank/DDBJ whole genome shotgun (WGS) entry which is preliminary data.</text>
</comment>
<protein>
    <submittedName>
        <fullName evidence="2">Uncharacterized protein</fullName>
    </submittedName>
</protein>
<dbReference type="Proteomes" id="UP000245507">
    <property type="component" value="Unassembled WGS sequence"/>
</dbReference>
<keyword evidence="1" id="KW-0812">Transmembrane</keyword>
<organism evidence="2 3">
    <name type="scientific">Nocardioides silvaticus</name>
    <dbReference type="NCBI Taxonomy" id="2201891"/>
    <lineage>
        <taxon>Bacteria</taxon>
        <taxon>Bacillati</taxon>
        <taxon>Actinomycetota</taxon>
        <taxon>Actinomycetes</taxon>
        <taxon>Propionibacteriales</taxon>
        <taxon>Nocardioidaceae</taxon>
        <taxon>Nocardioides</taxon>
    </lineage>
</organism>
<feature type="transmembrane region" description="Helical" evidence="1">
    <location>
        <begin position="45"/>
        <end position="63"/>
    </location>
</feature>
<reference evidence="2 3" key="1">
    <citation type="submission" date="2018-05" db="EMBL/GenBank/DDBJ databases">
        <title>Nocardioides silvaticus genome.</title>
        <authorList>
            <person name="Li C."/>
            <person name="Wang G."/>
        </authorList>
    </citation>
    <scope>NUCLEOTIDE SEQUENCE [LARGE SCALE GENOMIC DNA]</scope>
    <source>
        <strain evidence="2 3">CCTCC AB 2018079</strain>
    </source>
</reference>
<evidence type="ECO:0000313" key="3">
    <source>
        <dbReference type="Proteomes" id="UP000245507"/>
    </source>
</evidence>
<evidence type="ECO:0000313" key="2">
    <source>
        <dbReference type="EMBL" id="PWN04260.1"/>
    </source>
</evidence>